<keyword evidence="3 4" id="KW-0378">Hydrolase</keyword>
<dbReference type="EMBL" id="JAKVQD010000004">
    <property type="protein sequence ID" value="MCH4553084.1"/>
    <property type="molecule type" value="Genomic_DNA"/>
</dbReference>
<dbReference type="InterPro" id="IPR001139">
    <property type="entry name" value="Glyco_hydro_30"/>
</dbReference>
<feature type="domain" description="Glycosyl hydrolase family 30 TIM-barrel" evidence="5">
    <location>
        <begin position="203"/>
        <end position="406"/>
    </location>
</feature>
<accession>A0ABS9RLS9</accession>
<dbReference type="InterPro" id="IPR017853">
    <property type="entry name" value="GH"/>
</dbReference>
<keyword evidence="7" id="KW-1185">Reference proteome</keyword>
<dbReference type="Gene3D" id="3.20.20.80">
    <property type="entry name" value="Glycosidases"/>
    <property type="match status" value="1"/>
</dbReference>
<dbReference type="SUPFAM" id="SSF51445">
    <property type="entry name" value="(Trans)glycosidases"/>
    <property type="match status" value="1"/>
</dbReference>
<dbReference type="RefSeq" id="WP_240573534.1">
    <property type="nucleotide sequence ID" value="NZ_CP136709.1"/>
</dbReference>
<keyword evidence="2" id="KW-0732">Signal</keyword>
<dbReference type="InterPro" id="IPR013780">
    <property type="entry name" value="Glyco_hydro_b"/>
</dbReference>
<sequence length="473" mass="55171">MNGQAVEWVCSTEENMYEYLTSKLEKTGTKTPTLEINDDYKGLVFKAWGTCFNERGWDAINMLSRTNQEKILSQLFSPEGDLRFTMGRFSMNANDYARDWYSCDEVNGDFQLKYFNIDRDKTTLIPFIKAAQEYNPDLMFWISPWSPPSWMKINNYYSVVSNEEYNELNPKLDYLLFEGNDKKYENQFPQKLAVNDYFIQDPRYLQTYANYFSKFITAYQEEGIPIKMVMFQNEPWSYTPYPGCAWTPEGIIRFNEEYLGPTLKEQHPNVDLYFGTINTNHYEVIDEVLSNLTQPETFSGIGFQWEGGQILSRIREKYPKYKYVQTESECGWGAFDWGAAEYTFNLINHYLGNGCEEYTFWNAILYDEGVSGWGWKQNALIRVDSKTRKATYTPEYFAVKHYTRYLTPGSIIKAFKPGKEDRLPVMLATNPNGEDLVFAGNFNEQSKTISVKLEGKFLNVALPPHSLNTFKVK</sequence>
<dbReference type="InterPro" id="IPR033453">
    <property type="entry name" value="Glyco_hydro_30_TIM-barrel"/>
</dbReference>
<dbReference type="Pfam" id="PF02055">
    <property type="entry name" value="Glyco_hydro_30"/>
    <property type="match status" value="2"/>
</dbReference>
<gene>
    <name evidence="6" type="ORF">MKW35_10650</name>
</gene>
<dbReference type="PANTHER" id="PTHR11069:SF23">
    <property type="entry name" value="LYSOSOMAL ACID GLUCOSYLCERAMIDASE"/>
    <property type="match status" value="1"/>
</dbReference>
<feature type="domain" description="Glycosyl hydrolase family 30 TIM-barrel" evidence="5">
    <location>
        <begin position="47"/>
        <end position="155"/>
    </location>
</feature>
<name>A0ABS9RLS9_9FLAO</name>
<organism evidence="6 7">
    <name type="scientific">Aestuariibaculum lutulentum</name>
    <dbReference type="NCBI Taxonomy" id="2920935"/>
    <lineage>
        <taxon>Bacteria</taxon>
        <taxon>Pseudomonadati</taxon>
        <taxon>Bacteroidota</taxon>
        <taxon>Flavobacteriia</taxon>
        <taxon>Flavobacteriales</taxon>
        <taxon>Flavobacteriaceae</taxon>
    </lineage>
</organism>
<dbReference type="Gene3D" id="2.60.40.1180">
    <property type="entry name" value="Golgi alpha-mannosidase II"/>
    <property type="match status" value="1"/>
</dbReference>
<evidence type="ECO:0000256" key="3">
    <source>
        <dbReference type="ARBA" id="ARBA00022801"/>
    </source>
</evidence>
<dbReference type="PANTHER" id="PTHR11069">
    <property type="entry name" value="GLUCOSYLCERAMIDASE"/>
    <property type="match status" value="1"/>
</dbReference>
<comment type="caution">
    <text evidence="6">The sequence shown here is derived from an EMBL/GenBank/DDBJ whole genome shotgun (WGS) entry which is preliminary data.</text>
</comment>
<protein>
    <recommendedName>
        <fullName evidence="5">Glycosyl hydrolase family 30 TIM-barrel domain-containing protein</fullName>
    </recommendedName>
</protein>
<evidence type="ECO:0000313" key="6">
    <source>
        <dbReference type="EMBL" id="MCH4553084.1"/>
    </source>
</evidence>
<evidence type="ECO:0000256" key="1">
    <source>
        <dbReference type="ARBA" id="ARBA00005382"/>
    </source>
</evidence>
<evidence type="ECO:0000259" key="5">
    <source>
        <dbReference type="Pfam" id="PF02055"/>
    </source>
</evidence>
<keyword evidence="4" id="KW-0326">Glycosidase</keyword>
<comment type="similarity">
    <text evidence="1 4">Belongs to the glycosyl hydrolase 30 family.</text>
</comment>
<dbReference type="Proteomes" id="UP001156141">
    <property type="component" value="Unassembled WGS sequence"/>
</dbReference>
<proteinExistence type="inferred from homology"/>
<evidence type="ECO:0000256" key="2">
    <source>
        <dbReference type="ARBA" id="ARBA00022729"/>
    </source>
</evidence>
<evidence type="ECO:0000256" key="4">
    <source>
        <dbReference type="RuleBase" id="RU361188"/>
    </source>
</evidence>
<evidence type="ECO:0000313" key="7">
    <source>
        <dbReference type="Proteomes" id="UP001156141"/>
    </source>
</evidence>
<reference evidence="6" key="1">
    <citation type="submission" date="2022-02" db="EMBL/GenBank/DDBJ databases">
        <title>Aestuariibaculum sp., a marine bacterium isolated from sediment in Guangxi.</title>
        <authorList>
            <person name="Ying J."/>
        </authorList>
    </citation>
    <scope>NUCLEOTIDE SEQUENCE</scope>
    <source>
        <strain evidence="6">L182</strain>
    </source>
</reference>